<proteinExistence type="predicted"/>
<evidence type="ECO:0000313" key="3">
    <source>
        <dbReference type="Proteomes" id="UP000078576"/>
    </source>
</evidence>
<feature type="region of interest" description="Disordered" evidence="1">
    <location>
        <begin position="339"/>
        <end position="417"/>
    </location>
</feature>
<dbReference type="OrthoDB" id="5235970at2759"/>
<feature type="compositionally biased region" description="Basic and acidic residues" evidence="1">
    <location>
        <begin position="226"/>
        <end position="246"/>
    </location>
</feature>
<protein>
    <submittedName>
        <fullName evidence="2">Uncharacterized protein</fullName>
    </submittedName>
</protein>
<gene>
    <name evidence="2" type="ORF">VP1G_08006</name>
</gene>
<keyword evidence="3" id="KW-1185">Reference proteome</keyword>
<evidence type="ECO:0000256" key="1">
    <source>
        <dbReference type="SAM" id="MobiDB-lite"/>
    </source>
</evidence>
<dbReference type="EMBL" id="KN714759">
    <property type="protein sequence ID" value="KUI60795.1"/>
    <property type="molecule type" value="Genomic_DNA"/>
</dbReference>
<dbReference type="AlphaFoldDB" id="A0A194VA10"/>
<feature type="region of interest" description="Disordered" evidence="1">
    <location>
        <begin position="18"/>
        <end position="41"/>
    </location>
</feature>
<name>A0A194VA10_CYTMA</name>
<feature type="compositionally biased region" description="Basic and acidic residues" evidence="1">
    <location>
        <begin position="194"/>
        <end position="206"/>
    </location>
</feature>
<dbReference type="Proteomes" id="UP000078576">
    <property type="component" value="Unassembled WGS sequence"/>
</dbReference>
<feature type="compositionally biased region" description="Polar residues" evidence="1">
    <location>
        <begin position="383"/>
        <end position="417"/>
    </location>
</feature>
<accession>A0A194VA10</accession>
<feature type="region of interest" description="Disordered" evidence="1">
    <location>
        <begin position="186"/>
        <end position="296"/>
    </location>
</feature>
<feature type="region of interest" description="Disordered" evidence="1">
    <location>
        <begin position="57"/>
        <end position="81"/>
    </location>
</feature>
<organism evidence="2 3">
    <name type="scientific">Cytospora mali</name>
    <name type="common">Apple Valsa canker fungus</name>
    <name type="synonym">Valsa mali</name>
    <dbReference type="NCBI Taxonomy" id="578113"/>
    <lineage>
        <taxon>Eukaryota</taxon>
        <taxon>Fungi</taxon>
        <taxon>Dikarya</taxon>
        <taxon>Ascomycota</taxon>
        <taxon>Pezizomycotina</taxon>
        <taxon>Sordariomycetes</taxon>
        <taxon>Sordariomycetidae</taxon>
        <taxon>Diaporthales</taxon>
        <taxon>Cytosporaceae</taxon>
        <taxon>Cytospora</taxon>
    </lineage>
</organism>
<feature type="compositionally biased region" description="Acidic residues" evidence="1">
    <location>
        <begin position="339"/>
        <end position="351"/>
    </location>
</feature>
<reference evidence="3" key="1">
    <citation type="submission" date="2014-12" db="EMBL/GenBank/DDBJ databases">
        <title>Genome Sequence of Valsa Canker Pathogens Uncovers a Specific Adaption of Colonization on Woody Bark.</title>
        <authorList>
            <person name="Yin Z."/>
            <person name="Liu H."/>
            <person name="Gao X."/>
            <person name="Li Z."/>
            <person name="Song N."/>
            <person name="Ke X."/>
            <person name="Dai Q."/>
            <person name="Wu Y."/>
            <person name="Sun Y."/>
            <person name="Xu J.-R."/>
            <person name="Kang Z.K."/>
            <person name="Wang L."/>
            <person name="Huang L."/>
        </authorList>
    </citation>
    <scope>NUCLEOTIDE SEQUENCE [LARGE SCALE GENOMIC DNA]</scope>
    <source>
        <strain evidence="3">SXYL134</strain>
    </source>
</reference>
<evidence type="ECO:0000313" key="2">
    <source>
        <dbReference type="EMBL" id="KUI60795.1"/>
    </source>
</evidence>
<feature type="compositionally biased region" description="Polar residues" evidence="1">
    <location>
        <begin position="253"/>
        <end position="262"/>
    </location>
</feature>
<sequence length="586" mass="64390">MASSYYHQMHKQLAVSTSDLNTSSHNTSNSSNNNNGRSISTNTAKVLSKINTLIRPSELYLKSRPHPKRPPPPPPSERFQIVHTPDRSSVTIPLWEIPRTEEEYKAAIKNMKMQGQLLVEGERVQQADVAERDVKVEYDRFPPSPSTPSGTANVPLVNAENTLTPRAREPRNPGFQWGHHSISIDPFDAGEVPAKGHSEAHGERGGPPRPSTALRTRTNPYGSARRAHDGEGFKDGRFAIDPDTTARRGIPQRQMSIDSLLSNDGEDAAADNRHSSRPGVLSVRQNGSSRESGDIHGIGSVVTRIPVRTKCYVCLEPCKSGAGLCSECKDRFQPLEEVFEEGSESEYEDEQADSRHPTPRRSTPAFLPVTPPRTKRRGDTVSPAKNTFKTASPRSWSGLSSASQQVQQARTSRSMSVSPTPHLALQLKLVPHPTVRQVSVTSPARNTPEDRRSALHHVQQEIVLREPMTPGAGPDRGRDGIRVGSVHSGEVRLVGDDGGEKGDAGRESWGCYGDWFRYYEKEGRGADGGGEYVSGFNELVSPITNCDLFGGCQNRASARSSTYDRIFSIYNAYFDQNADEEDGGMF</sequence>